<dbReference type="EC" id="3.5.-.-" evidence="2"/>
<accession>A0ABU7R9X4</accession>
<organism evidence="2 3">
    <name type="scientific">Olsenella absiana</name>
    <dbReference type="NCBI Taxonomy" id="3115222"/>
    <lineage>
        <taxon>Bacteria</taxon>
        <taxon>Bacillati</taxon>
        <taxon>Actinomycetota</taxon>
        <taxon>Coriobacteriia</taxon>
        <taxon>Coriobacteriales</taxon>
        <taxon>Atopobiaceae</taxon>
        <taxon>Olsenella</taxon>
    </lineage>
</organism>
<dbReference type="PANTHER" id="PTHR11803">
    <property type="entry name" value="2-IMINOBUTANOATE/2-IMINOPROPANOATE DEAMINASE RIDA"/>
    <property type="match status" value="1"/>
</dbReference>
<keyword evidence="2" id="KW-0378">Hydrolase</keyword>
<dbReference type="EMBL" id="JAZGJQ010000003">
    <property type="protein sequence ID" value="MEE6147313.1"/>
    <property type="molecule type" value="Genomic_DNA"/>
</dbReference>
<evidence type="ECO:0000313" key="3">
    <source>
        <dbReference type="Proteomes" id="UP001332931"/>
    </source>
</evidence>
<proteinExistence type="inferred from homology"/>
<dbReference type="Proteomes" id="UP001332931">
    <property type="component" value="Unassembled WGS sequence"/>
</dbReference>
<dbReference type="SUPFAM" id="SSF55298">
    <property type="entry name" value="YjgF-like"/>
    <property type="match status" value="1"/>
</dbReference>
<keyword evidence="3" id="KW-1185">Reference proteome</keyword>
<dbReference type="Gene3D" id="3.30.1330.40">
    <property type="entry name" value="RutC-like"/>
    <property type="match status" value="1"/>
</dbReference>
<protein>
    <submittedName>
        <fullName evidence="2">RidA family protein</fullName>
        <ecNumber evidence="2">3.5.-.-</ecNumber>
    </submittedName>
</protein>
<dbReference type="GO" id="GO:0016787">
    <property type="term" value="F:hydrolase activity"/>
    <property type="evidence" value="ECO:0007669"/>
    <property type="project" value="UniProtKB-KW"/>
</dbReference>
<dbReference type="InterPro" id="IPR006175">
    <property type="entry name" value="YjgF/YER057c/UK114"/>
</dbReference>
<comment type="similarity">
    <text evidence="1">Belongs to the RutC family.</text>
</comment>
<name>A0ABU7R9X4_9ACTN</name>
<gene>
    <name evidence="2" type="ORF">VXJ25_04820</name>
</gene>
<dbReference type="CDD" id="cd00448">
    <property type="entry name" value="YjgF_YER057c_UK114_family"/>
    <property type="match status" value="1"/>
</dbReference>
<reference evidence="2 3" key="1">
    <citation type="submission" date="2024-01" db="EMBL/GenBank/DDBJ databases">
        <title>Description of Olsenella sp. nov., isolated from pig feces.</title>
        <authorList>
            <person name="Chang Y.-H."/>
        </authorList>
    </citation>
    <scope>NUCLEOTIDE SEQUENCE [LARGE SCALE GENOMIC DNA]</scope>
    <source>
        <strain evidence="2 3">YH-ols2223</strain>
    </source>
</reference>
<dbReference type="PANTHER" id="PTHR11803:SF58">
    <property type="entry name" value="PROTEIN HMF1-RELATED"/>
    <property type="match status" value="1"/>
</dbReference>
<dbReference type="RefSeq" id="WP_330958075.1">
    <property type="nucleotide sequence ID" value="NZ_JAZGJQ010000003.1"/>
</dbReference>
<evidence type="ECO:0000256" key="1">
    <source>
        <dbReference type="ARBA" id="ARBA00010552"/>
    </source>
</evidence>
<dbReference type="InterPro" id="IPR035959">
    <property type="entry name" value="RutC-like_sf"/>
</dbReference>
<dbReference type="Pfam" id="PF01042">
    <property type="entry name" value="Ribonuc_L-PSP"/>
    <property type="match status" value="1"/>
</dbReference>
<comment type="caution">
    <text evidence="2">The sequence shown here is derived from an EMBL/GenBank/DDBJ whole genome shotgun (WGS) entry which is preliminary data.</text>
</comment>
<evidence type="ECO:0000313" key="2">
    <source>
        <dbReference type="EMBL" id="MEE6147313.1"/>
    </source>
</evidence>
<sequence>MKYAISAADVPDALGRYSQGTTAGRLIFSAGQVGRDAEDPDVLVDGGPVAECERICDIFEKLLEEVDCSLTDVAAITVYLTDLDYADAVDAVLGRRFGTPGPARTVVEVSALPMAARIEMDFVACR</sequence>